<dbReference type="EMBL" id="CM056741">
    <property type="protein sequence ID" value="KAJ8684993.1"/>
    <property type="molecule type" value="Genomic_DNA"/>
</dbReference>
<sequence>MNEMVDIEAKSVQNRNLDEIRLNDIFAELMDRAIDISEQEEESICFRSVDGNFNVEKFSIAFVNAPNTKSDTLPGILNDVVEEAFSNFRRIRGQCYDGAPDVSERLVKPSYLFSVMHIVRIFVCKMRSETMQKSDI</sequence>
<keyword evidence="2" id="KW-1185">Reference proteome</keyword>
<reference evidence="1" key="1">
    <citation type="submission" date="2023-04" db="EMBL/GenBank/DDBJ databases">
        <title>A chromosome-level genome assembly of the parasitoid wasp Eretmocerus hayati.</title>
        <authorList>
            <person name="Zhong Y."/>
            <person name="Liu S."/>
            <person name="Liu Y."/>
        </authorList>
    </citation>
    <scope>NUCLEOTIDE SEQUENCE</scope>
    <source>
        <strain evidence="1">ZJU_SS_LIU_2023</strain>
    </source>
</reference>
<name>A0ACC2PPE9_9HYME</name>
<organism evidence="1 2">
    <name type="scientific">Eretmocerus hayati</name>
    <dbReference type="NCBI Taxonomy" id="131215"/>
    <lineage>
        <taxon>Eukaryota</taxon>
        <taxon>Metazoa</taxon>
        <taxon>Ecdysozoa</taxon>
        <taxon>Arthropoda</taxon>
        <taxon>Hexapoda</taxon>
        <taxon>Insecta</taxon>
        <taxon>Pterygota</taxon>
        <taxon>Neoptera</taxon>
        <taxon>Endopterygota</taxon>
        <taxon>Hymenoptera</taxon>
        <taxon>Apocrita</taxon>
        <taxon>Proctotrupomorpha</taxon>
        <taxon>Chalcidoidea</taxon>
        <taxon>Aphelinidae</taxon>
        <taxon>Aphelininae</taxon>
        <taxon>Eretmocerus</taxon>
    </lineage>
</organism>
<accession>A0ACC2PPE9</accession>
<evidence type="ECO:0000313" key="2">
    <source>
        <dbReference type="Proteomes" id="UP001239111"/>
    </source>
</evidence>
<protein>
    <submittedName>
        <fullName evidence="1">Uncharacterized protein</fullName>
    </submittedName>
</protein>
<dbReference type="Proteomes" id="UP001239111">
    <property type="component" value="Chromosome 1"/>
</dbReference>
<gene>
    <name evidence="1" type="ORF">QAD02_020786</name>
</gene>
<comment type="caution">
    <text evidence="1">The sequence shown here is derived from an EMBL/GenBank/DDBJ whole genome shotgun (WGS) entry which is preliminary data.</text>
</comment>
<evidence type="ECO:0000313" key="1">
    <source>
        <dbReference type="EMBL" id="KAJ8684993.1"/>
    </source>
</evidence>
<proteinExistence type="predicted"/>